<evidence type="ECO:0000313" key="3">
    <source>
        <dbReference type="Proteomes" id="UP000255543"/>
    </source>
</evidence>
<dbReference type="GO" id="GO:0008863">
    <property type="term" value="F:formate dehydrogenase (NAD+) activity"/>
    <property type="evidence" value="ECO:0007669"/>
    <property type="project" value="UniProtKB-EC"/>
</dbReference>
<keyword evidence="2" id="KW-0560">Oxidoreductase</keyword>
<dbReference type="Gene3D" id="3.40.228.10">
    <property type="entry name" value="Dimethylsulfoxide Reductase, domain 2"/>
    <property type="match status" value="1"/>
</dbReference>
<dbReference type="AlphaFoldDB" id="A0A376ZZQ4"/>
<evidence type="ECO:0000313" key="2">
    <source>
        <dbReference type="EMBL" id="STK87166.1"/>
    </source>
</evidence>
<gene>
    <name evidence="2" type="primary">fdnG_4</name>
    <name evidence="2" type="ORF">NCTC8179_03514</name>
</gene>
<proteinExistence type="predicted"/>
<evidence type="ECO:0000256" key="1">
    <source>
        <dbReference type="SAM" id="MobiDB-lite"/>
    </source>
</evidence>
<reference evidence="2 3" key="1">
    <citation type="submission" date="2018-06" db="EMBL/GenBank/DDBJ databases">
        <authorList>
            <consortium name="Pathogen Informatics"/>
            <person name="Doyle S."/>
        </authorList>
    </citation>
    <scope>NUCLEOTIDE SEQUENCE [LARGE SCALE GENOMIC DNA]</scope>
    <source>
        <strain evidence="2 3">NCTC8179</strain>
    </source>
</reference>
<dbReference type="SUPFAM" id="SSF53706">
    <property type="entry name" value="Formate dehydrogenase/DMSO reductase, domains 1-3"/>
    <property type="match status" value="1"/>
</dbReference>
<dbReference type="EC" id="1.17.1.9" evidence="2"/>
<protein>
    <submittedName>
        <fullName evidence="2">Formate dehydrogenase, nitrate-inducible, major subunit</fullName>
        <ecNumber evidence="2">1.17.1.9</ecNumber>
    </submittedName>
</protein>
<name>A0A376ZZQ4_ECOLX</name>
<organism evidence="2 3">
    <name type="scientific">Escherichia coli</name>
    <dbReference type="NCBI Taxonomy" id="562"/>
    <lineage>
        <taxon>Bacteria</taxon>
        <taxon>Pseudomonadati</taxon>
        <taxon>Pseudomonadota</taxon>
        <taxon>Gammaproteobacteria</taxon>
        <taxon>Enterobacterales</taxon>
        <taxon>Enterobacteriaceae</taxon>
        <taxon>Escherichia</taxon>
    </lineage>
</organism>
<dbReference type="EMBL" id="UGEB01000001">
    <property type="protein sequence ID" value="STK87166.1"/>
    <property type="molecule type" value="Genomic_DNA"/>
</dbReference>
<feature type="region of interest" description="Disordered" evidence="1">
    <location>
        <begin position="60"/>
        <end position="80"/>
    </location>
</feature>
<dbReference type="Proteomes" id="UP000255543">
    <property type="component" value="Unassembled WGS sequence"/>
</dbReference>
<accession>A0A376ZZQ4</accession>
<sequence length="80" mass="8873">MTVQPHLLGWIYTGSWTEQGNQMANRDNSDPSGLGNTLGWAWAWPLNRRVLYNRASADINGKTVGSETDADPVERQQVDG</sequence>